<name>A0A976M5Z7_THEOR</name>
<organism evidence="3 4">
    <name type="scientific">Theileria orientalis</name>
    <dbReference type="NCBI Taxonomy" id="68886"/>
    <lineage>
        <taxon>Eukaryota</taxon>
        <taxon>Sar</taxon>
        <taxon>Alveolata</taxon>
        <taxon>Apicomplexa</taxon>
        <taxon>Aconoidasida</taxon>
        <taxon>Piroplasmida</taxon>
        <taxon>Theileriidae</taxon>
        <taxon>Theileria</taxon>
    </lineage>
</organism>
<keyword evidence="1" id="KW-0812">Transmembrane</keyword>
<feature type="chain" id="PRO_5038137288" evidence="2">
    <location>
        <begin position="22"/>
        <end position="288"/>
    </location>
</feature>
<feature type="signal peptide" evidence="2">
    <location>
        <begin position="1"/>
        <end position="21"/>
    </location>
</feature>
<evidence type="ECO:0000256" key="1">
    <source>
        <dbReference type="SAM" id="Phobius"/>
    </source>
</evidence>
<sequence length="288" mass="32884">MIKIQCWLSVVLTTLAVGSWAYFINTYWNPPSVDKEKNKIEDSETSSPGAQNPTNVEFVTFSETFMECLSPILMFPAGSIVKDFLFPGVLPYALLNRDKCHIINKVVTLLYGIGPMSLFIFEKAGAFDKWSSFYNGFWVTTVPVSLISIYTLMAIHTRIPSAAKIRNSKPIVTTMTLTTIVYYSFFYALSFAGVPKVVHTAFNGTTKIGDKTVITFNVICTMLYRFIFSKIAVGYNHTRVNLGYHLPKFRPNHRMSKSNLAWYFIRNTFRRAGHDTIEDFRMNIKDYL</sequence>
<feature type="transmembrane region" description="Helical" evidence="1">
    <location>
        <begin position="133"/>
        <end position="153"/>
    </location>
</feature>
<dbReference type="Proteomes" id="UP000244803">
    <property type="component" value="Chromosome 3"/>
</dbReference>
<dbReference type="EMBL" id="CP056066">
    <property type="protein sequence ID" value="UKJ89069.1"/>
    <property type="molecule type" value="Genomic_DNA"/>
</dbReference>
<evidence type="ECO:0000313" key="4">
    <source>
        <dbReference type="Proteomes" id="UP000244803"/>
    </source>
</evidence>
<gene>
    <name evidence="3" type="ORF">MACJ_002315</name>
</gene>
<dbReference type="AlphaFoldDB" id="A0A976M5Z7"/>
<proteinExistence type="predicted"/>
<feature type="transmembrane region" description="Helical" evidence="1">
    <location>
        <begin position="214"/>
        <end position="233"/>
    </location>
</feature>
<feature type="transmembrane region" description="Helical" evidence="1">
    <location>
        <begin position="102"/>
        <end position="121"/>
    </location>
</feature>
<keyword evidence="1" id="KW-0472">Membrane</keyword>
<protein>
    <submittedName>
        <fullName evidence="3">Uncharacterized protein</fullName>
    </submittedName>
</protein>
<accession>A0A976M5Z7</accession>
<evidence type="ECO:0000256" key="2">
    <source>
        <dbReference type="SAM" id="SignalP"/>
    </source>
</evidence>
<dbReference type="OrthoDB" id="365607at2759"/>
<feature type="transmembrane region" description="Helical" evidence="1">
    <location>
        <begin position="72"/>
        <end position="95"/>
    </location>
</feature>
<keyword evidence="1" id="KW-1133">Transmembrane helix</keyword>
<keyword evidence="2" id="KW-0732">Signal</keyword>
<evidence type="ECO:0000313" key="3">
    <source>
        <dbReference type="EMBL" id="UKJ89069.1"/>
    </source>
</evidence>
<reference evidence="3" key="1">
    <citation type="submission" date="2022-07" db="EMBL/GenBank/DDBJ databases">
        <title>Evaluation of T. orientalis genome assembly methods using nanopore sequencing and analysis of variation between genomes.</title>
        <authorList>
            <person name="Yam J."/>
            <person name="Micallef M.L."/>
            <person name="Liu M."/>
            <person name="Djordjevic S.P."/>
            <person name="Bogema D.R."/>
            <person name="Jenkins C."/>
        </authorList>
    </citation>
    <scope>NUCLEOTIDE SEQUENCE</scope>
    <source>
        <strain evidence="3">Fish Creek</strain>
    </source>
</reference>
<feature type="transmembrane region" description="Helical" evidence="1">
    <location>
        <begin position="174"/>
        <end position="194"/>
    </location>
</feature>